<dbReference type="KEGG" id="ppec:H9W90_05355"/>
<accession>A0A7G9LD48</accession>
<evidence type="ECO:0000313" key="2">
    <source>
        <dbReference type="Proteomes" id="UP000515808"/>
    </source>
</evidence>
<dbReference type="Proteomes" id="UP000515808">
    <property type="component" value="Chromosome"/>
</dbReference>
<dbReference type="RefSeq" id="WP_187483426.1">
    <property type="nucleotide sequence ID" value="NZ_CP060695.1"/>
</dbReference>
<proteinExistence type="predicted"/>
<reference evidence="1 2" key="1">
    <citation type="submission" date="2020-08" db="EMBL/GenBank/DDBJ databases">
        <title>Polaribacter sp. L12M9 isolated from gut of the Korean scallop.</title>
        <authorList>
            <person name="Jeong Y.S."/>
        </authorList>
    </citation>
    <scope>NUCLEOTIDE SEQUENCE [LARGE SCALE GENOMIC DNA]</scope>
    <source>
        <strain evidence="1 2">L12M9</strain>
    </source>
</reference>
<gene>
    <name evidence="1" type="ORF">H9W90_05355</name>
</gene>
<organism evidence="1 2">
    <name type="scientific">Polaribacter pectinis</name>
    <dbReference type="NCBI Taxonomy" id="2738844"/>
    <lineage>
        <taxon>Bacteria</taxon>
        <taxon>Pseudomonadati</taxon>
        <taxon>Bacteroidota</taxon>
        <taxon>Flavobacteriia</taxon>
        <taxon>Flavobacteriales</taxon>
        <taxon>Flavobacteriaceae</taxon>
    </lineage>
</organism>
<keyword evidence="2" id="KW-1185">Reference proteome</keyword>
<evidence type="ECO:0000313" key="1">
    <source>
        <dbReference type="EMBL" id="QNM86547.1"/>
    </source>
</evidence>
<name>A0A7G9LD48_9FLAO</name>
<dbReference type="AlphaFoldDB" id="A0A7G9LD48"/>
<sequence length="123" mass="14289">MSFTLNKNDNELTSNRRSFSFENELTNSDCWWDETFNRNFRGKRDAACGSRTSLKIWYTNPYPYSIRVAFYLRDTNGNLNSTSPYVINVKPGKTVYHHKCYSNGRYTILAARSGSNCTFPKLN</sequence>
<dbReference type="EMBL" id="CP060695">
    <property type="protein sequence ID" value="QNM86547.1"/>
    <property type="molecule type" value="Genomic_DNA"/>
</dbReference>
<protein>
    <submittedName>
        <fullName evidence="1">Uncharacterized protein</fullName>
    </submittedName>
</protein>